<evidence type="ECO:0000256" key="1">
    <source>
        <dbReference type="SAM" id="MobiDB-lite"/>
    </source>
</evidence>
<feature type="compositionally biased region" description="Low complexity" evidence="1">
    <location>
        <begin position="17"/>
        <end position="28"/>
    </location>
</feature>
<accession>A0ABQ4NJI9</accession>
<proteinExistence type="predicted"/>
<evidence type="ECO:0000313" key="3">
    <source>
        <dbReference type="Proteomes" id="UP000786693"/>
    </source>
</evidence>
<sequence>MVGRENDRGLGADSVWAGSSAAANRNSALGKSSRAAPIQNNKRGVKPAAALRLAARRTTRLTANQSPLSCVLQAKGPTRLLPRRDRPVVFAAKLNRALNQGRV</sequence>
<gene>
    <name evidence="2" type="ORF">JANAI62_09870</name>
</gene>
<name>A0ABQ4NJI9_9RHOB</name>
<comment type="caution">
    <text evidence="2">The sequence shown here is derived from an EMBL/GenBank/DDBJ whole genome shotgun (WGS) entry which is preliminary data.</text>
</comment>
<protein>
    <submittedName>
        <fullName evidence="2">Uncharacterized protein</fullName>
    </submittedName>
</protein>
<feature type="region of interest" description="Disordered" evidence="1">
    <location>
        <begin position="1"/>
        <end position="46"/>
    </location>
</feature>
<dbReference type="Proteomes" id="UP000786693">
    <property type="component" value="Unassembled WGS sequence"/>
</dbReference>
<keyword evidence="3" id="KW-1185">Reference proteome</keyword>
<organism evidence="2 3">
    <name type="scientific">Jannaschia pagri</name>
    <dbReference type="NCBI Taxonomy" id="2829797"/>
    <lineage>
        <taxon>Bacteria</taxon>
        <taxon>Pseudomonadati</taxon>
        <taxon>Pseudomonadota</taxon>
        <taxon>Alphaproteobacteria</taxon>
        <taxon>Rhodobacterales</taxon>
        <taxon>Roseobacteraceae</taxon>
        <taxon>Jannaschia</taxon>
    </lineage>
</organism>
<evidence type="ECO:0000313" key="2">
    <source>
        <dbReference type="EMBL" id="GIT94364.1"/>
    </source>
</evidence>
<dbReference type="EMBL" id="BPFH01000002">
    <property type="protein sequence ID" value="GIT94364.1"/>
    <property type="molecule type" value="Genomic_DNA"/>
</dbReference>
<reference evidence="2 3" key="1">
    <citation type="submission" date="2021-05" db="EMBL/GenBank/DDBJ databases">
        <title>Bacteria Genome sequencing.</title>
        <authorList>
            <person name="Takabe Y."/>
            <person name="Nakajima Y."/>
            <person name="Suzuki S."/>
            <person name="Shiozaki T."/>
        </authorList>
    </citation>
    <scope>NUCLEOTIDE SEQUENCE [LARGE SCALE GENOMIC DNA]</scope>
    <source>
        <strain evidence="2 3">AI_62</strain>
    </source>
</reference>
<feature type="compositionally biased region" description="Basic and acidic residues" evidence="1">
    <location>
        <begin position="1"/>
        <end position="10"/>
    </location>
</feature>